<evidence type="ECO:0000259" key="7">
    <source>
        <dbReference type="PROSITE" id="PS50832"/>
    </source>
</evidence>
<feature type="region of interest" description="Disordered" evidence="6">
    <location>
        <begin position="115"/>
        <end position="136"/>
    </location>
</feature>
<dbReference type="PROSITE" id="PS50832">
    <property type="entry name" value="S1_IF1_TYPE"/>
    <property type="match status" value="1"/>
</dbReference>
<comment type="similarity">
    <text evidence="1 4">Belongs to the IF-1 family.</text>
</comment>
<name>A0ABX0UTW9_9HYPH</name>
<keyword evidence="3 4" id="KW-0648">Protein biosynthesis</keyword>
<dbReference type="EMBL" id="JAASQI010000001">
    <property type="protein sequence ID" value="NIJ56217.1"/>
    <property type="molecule type" value="Genomic_DNA"/>
</dbReference>
<dbReference type="SMART" id="SM00316">
    <property type="entry name" value="S1"/>
    <property type="match status" value="1"/>
</dbReference>
<dbReference type="PANTHER" id="PTHR33370:SF1">
    <property type="entry name" value="TRANSLATION INITIATION FACTOR IF-1, CHLOROPLASTIC"/>
    <property type="match status" value="1"/>
</dbReference>
<dbReference type="NCBIfam" id="TIGR00008">
    <property type="entry name" value="infA"/>
    <property type="match status" value="1"/>
</dbReference>
<comment type="subcellular location">
    <subcellularLocation>
        <location evidence="4">Cytoplasm</location>
    </subcellularLocation>
</comment>
<sequence length="136" mass="15146">MNGIVDPRPGALAAHRPAPALPNVIPSVRDGRLPPEFGAEEGVFMAKEEVMEFEGLVTEILPDARYRVQLDTGHSIIAYTAGKMKKHRIKTLAGDRVTVEMSPYDLEKGRLIFRHREQHSAPRPGAGAARPQFRRR</sequence>
<evidence type="ECO:0000256" key="2">
    <source>
        <dbReference type="ARBA" id="ARBA00022540"/>
    </source>
</evidence>
<keyword evidence="4" id="KW-0699">rRNA-binding</keyword>
<dbReference type="CDD" id="cd04451">
    <property type="entry name" value="S1_IF1"/>
    <property type="match status" value="1"/>
</dbReference>
<evidence type="ECO:0000256" key="1">
    <source>
        <dbReference type="ARBA" id="ARBA00010939"/>
    </source>
</evidence>
<proteinExistence type="inferred from homology"/>
<keyword evidence="4" id="KW-0694">RNA-binding</keyword>
<keyword evidence="9" id="KW-1185">Reference proteome</keyword>
<dbReference type="InterPro" id="IPR003029">
    <property type="entry name" value="S1_domain"/>
</dbReference>
<comment type="function">
    <text evidence="4">One of the essential components for the initiation of protein synthesis. Stabilizes the binding of IF-2 and IF-3 on the 30S subunit to which N-formylmethionyl-tRNA(fMet) subsequently binds. Helps modulate mRNA selection, yielding the 30S pre-initiation complex (PIC). Upon addition of the 50S ribosomal subunit IF-1, IF-2 and IF-3 are released leaving the mature 70S translation initiation complex.</text>
</comment>
<feature type="compositionally biased region" description="Low complexity" evidence="6">
    <location>
        <begin position="121"/>
        <end position="136"/>
    </location>
</feature>
<dbReference type="InterPro" id="IPR012340">
    <property type="entry name" value="NA-bd_OB-fold"/>
</dbReference>
<protein>
    <recommendedName>
        <fullName evidence="4 5">Translation initiation factor IF-1</fullName>
    </recommendedName>
</protein>
<comment type="subunit">
    <text evidence="4">Component of the 30S ribosomal translation pre-initiation complex which assembles on the 30S ribosome in the order IF-2 and IF-3, IF-1 and N-formylmethionyl-tRNA(fMet); mRNA recruitment can occur at any time during PIC assembly.</text>
</comment>
<comment type="caution">
    <text evidence="8">The sequence shown here is derived from an EMBL/GenBank/DDBJ whole genome shotgun (WGS) entry which is preliminary data.</text>
</comment>
<keyword evidence="4" id="KW-0963">Cytoplasm</keyword>
<evidence type="ECO:0000256" key="5">
    <source>
        <dbReference type="NCBIfam" id="TIGR00008"/>
    </source>
</evidence>
<keyword evidence="2 4" id="KW-0396">Initiation factor</keyword>
<dbReference type="PANTHER" id="PTHR33370">
    <property type="entry name" value="TRANSLATION INITIATION FACTOR IF-1, CHLOROPLASTIC"/>
    <property type="match status" value="1"/>
</dbReference>
<accession>A0ABX0UTW9</accession>
<gene>
    <name evidence="4" type="primary">infA</name>
    <name evidence="8" type="ORF">FHS82_000030</name>
</gene>
<dbReference type="SUPFAM" id="SSF50249">
    <property type="entry name" value="Nucleic acid-binding proteins"/>
    <property type="match status" value="1"/>
</dbReference>
<evidence type="ECO:0000256" key="3">
    <source>
        <dbReference type="ARBA" id="ARBA00022917"/>
    </source>
</evidence>
<feature type="domain" description="S1-like" evidence="7">
    <location>
        <begin position="41"/>
        <end position="116"/>
    </location>
</feature>
<dbReference type="Gene3D" id="2.40.50.140">
    <property type="entry name" value="Nucleic acid-binding proteins"/>
    <property type="match status" value="1"/>
</dbReference>
<dbReference type="Pfam" id="PF01176">
    <property type="entry name" value="eIF-1a"/>
    <property type="match status" value="1"/>
</dbReference>
<dbReference type="HAMAP" id="MF_00075">
    <property type="entry name" value="IF_1"/>
    <property type="match status" value="1"/>
</dbReference>
<evidence type="ECO:0000256" key="4">
    <source>
        <dbReference type="HAMAP-Rule" id="MF_00075"/>
    </source>
</evidence>
<organism evidence="8 9">
    <name type="scientific">Pseudochelatococcus lubricantis</name>
    <dbReference type="NCBI Taxonomy" id="1538102"/>
    <lineage>
        <taxon>Bacteria</taxon>
        <taxon>Pseudomonadati</taxon>
        <taxon>Pseudomonadota</taxon>
        <taxon>Alphaproteobacteria</taxon>
        <taxon>Hyphomicrobiales</taxon>
        <taxon>Chelatococcaceae</taxon>
        <taxon>Pseudochelatococcus</taxon>
    </lineage>
</organism>
<evidence type="ECO:0000313" key="9">
    <source>
        <dbReference type="Proteomes" id="UP001429580"/>
    </source>
</evidence>
<dbReference type="Proteomes" id="UP001429580">
    <property type="component" value="Unassembled WGS sequence"/>
</dbReference>
<reference evidence="8 9" key="1">
    <citation type="submission" date="2020-03" db="EMBL/GenBank/DDBJ databases">
        <title>Genomic Encyclopedia of Type Strains, Phase IV (KMG-IV): sequencing the most valuable type-strain genomes for metagenomic binning, comparative biology and taxonomic classification.</title>
        <authorList>
            <person name="Goeker M."/>
        </authorList>
    </citation>
    <scope>NUCLEOTIDE SEQUENCE [LARGE SCALE GENOMIC DNA]</scope>
    <source>
        <strain evidence="8 9">DSM 103870</strain>
    </source>
</reference>
<evidence type="ECO:0000256" key="6">
    <source>
        <dbReference type="SAM" id="MobiDB-lite"/>
    </source>
</evidence>
<dbReference type="InterPro" id="IPR004368">
    <property type="entry name" value="TIF_IF1"/>
</dbReference>
<dbReference type="InterPro" id="IPR006196">
    <property type="entry name" value="RNA-binding_domain_S1_IF1"/>
</dbReference>
<evidence type="ECO:0000313" key="8">
    <source>
        <dbReference type="EMBL" id="NIJ56217.1"/>
    </source>
</evidence>
<dbReference type="GO" id="GO:0003743">
    <property type="term" value="F:translation initiation factor activity"/>
    <property type="evidence" value="ECO:0007669"/>
    <property type="project" value="UniProtKB-KW"/>
</dbReference>